<organism evidence="11">
    <name type="scientific">Glycine max</name>
    <name type="common">Soybean</name>
    <name type="synonym">Glycine hispida</name>
    <dbReference type="NCBI Taxonomy" id="3847"/>
    <lineage>
        <taxon>Eukaryota</taxon>
        <taxon>Viridiplantae</taxon>
        <taxon>Streptophyta</taxon>
        <taxon>Embryophyta</taxon>
        <taxon>Tracheophyta</taxon>
        <taxon>Spermatophyta</taxon>
        <taxon>Magnoliopsida</taxon>
        <taxon>eudicotyledons</taxon>
        <taxon>Gunneridae</taxon>
        <taxon>Pentapetalae</taxon>
        <taxon>rosids</taxon>
        <taxon>fabids</taxon>
        <taxon>Fabales</taxon>
        <taxon>Fabaceae</taxon>
        <taxon>Papilionoideae</taxon>
        <taxon>50 kb inversion clade</taxon>
        <taxon>NPAAA clade</taxon>
        <taxon>indigoferoid/millettioid clade</taxon>
        <taxon>Phaseoleae</taxon>
        <taxon>Glycine</taxon>
        <taxon>Glycine subgen. Soja</taxon>
    </lineage>
</organism>
<dbReference type="SMART" id="SM00848">
    <property type="entry name" value="Inhibitor_I29"/>
    <property type="match status" value="1"/>
</dbReference>
<evidence type="ECO:0000313" key="11">
    <source>
        <dbReference type="EMBL" id="KRG98609.1"/>
    </source>
</evidence>
<dbReference type="InterPro" id="IPR038765">
    <property type="entry name" value="Papain-like_cys_pep_sf"/>
</dbReference>
<dbReference type="AlphaFoldDB" id="A0A0R0F6I9"/>
<dbReference type="OMA" id="TAASDEC"/>
<evidence type="ECO:0000259" key="9">
    <source>
        <dbReference type="SMART" id="SM00645"/>
    </source>
</evidence>
<feature type="domain" description="Cathepsin propeptide inhibitor" evidence="10">
    <location>
        <begin position="20"/>
        <end position="76"/>
    </location>
</feature>
<dbReference type="InterPro" id="IPR039417">
    <property type="entry name" value="Peptidase_C1A_papain-like"/>
</dbReference>
<dbReference type="InParanoid" id="A0A0R0F6I9"/>
<dbReference type="CDD" id="cd02248">
    <property type="entry name" value="Peptidase_C1A"/>
    <property type="match status" value="1"/>
</dbReference>
<protein>
    <recommendedName>
        <fullName evidence="14">Peptidase C1A papain C-terminal domain-containing protein</fullName>
    </recommendedName>
</protein>
<dbReference type="SMART" id="SM00645">
    <property type="entry name" value="Pept_C1"/>
    <property type="match status" value="1"/>
</dbReference>
<accession>A0A0R0F6I9</accession>
<keyword evidence="5" id="KW-1015">Disulfide bond</keyword>
<dbReference type="SMR" id="A0A0R0F6I9"/>
<dbReference type="EnsemblPlants" id="KRG98609">
    <property type="protein sequence ID" value="KRG98609"/>
    <property type="gene ID" value="GLYMA_18G084200"/>
</dbReference>
<dbReference type="InterPro" id="IPR013201">
    <property type="entry name" value="Prot_inhib_I29"/>
</dbReference>
<gene>
    <name evidence="11" type="ORF">GLYMA_18G084200</name>
</gene>
<dbReference type="Pfam" id="PF08246">
    <property type="entry name" value="Inhibitor_I29"/>
    <property type="match status" value="1"/>
</dbReference>
<dbReference type="GO" id="GO:0004197">
    <property type="term" value="F:cysteine-type endopeptidase activity"/>
    <property type="evidence" value="ECO:0000318"/>
    <property type="project" value="GO_Central"/>
</dbReference>
<evidence type="ECO:0008006" key="14">
    <source>
        <dbReference type="Google" id="ProtNLM"/>
    </source>
</evidence>
<dbReference type="GO" id="GO:0008656">
    <property type="term" value="F:cysteine-type endopeptidase activator activity involved in apoptotic process"/>
    <property type="evidence" value="ECO:0000318"/>
    <property type="project" value="GO_Central"/>
</dbReference>
<dbReference type="GO" id="GO:0006955">
    <property type="term" value="P:immune response"/>
    <property type="evidence" value="ECO:0000318"/>
    <property type="project" value="GO_Central"/>
</dbReference>
<dbReference type="Pfam" id="PF00112">
    <property type="entry name" value="Peptidase_C1"/>
    <property type="match status" value="1"/>
</dbReference>
<dbReference type="GO" id="GO:0005764">
    <property type="term" value="C:lysosome"/>
    <property type="evidence" value="ECO:0000318"/>
    <property type="project" value="GO_Central"/>
</dbReference>
<evidence type="ECO:0000259" key="10">
    <source>
        <dbReference type="SMART" id="SM00848"/>
    </source>
</evidence>
<comment type="function">
    <text evidence="8">May play a role in proteolysis leading to mobilization of nitrogen during senescence and starvation.</text>
</comment>
<dbReference type="PaxDb" id="3847-GLYMA18G09380.1"/>
<name>A0A0R0F6I9_SOYBN</name>
<dbReference type="FunFam" id="3.90.70.10:FF:000039">
    <property type="entry name" value="Cysteine proteinase 2, putative"/>
    <property type="match status" value="1"/>
</dbReference>
<sequence>MPTLSVWRRTWSRSRHALSFARFACRHDKRYHSVGEIRNDFQIFSDNLKLIRSTNRRSLTYTLGVNHFADWTWEEFTRHKLDAPQNCSATLKGNHRLTDVVLPDEKDWRKEGIVSQVKDQGNCGSCWTFSTTGALEAAYTQAFGKNISLSEQQLVDCAGAFNNFGCNGGLPSRLDTEEAYPYTGKDGVCKFTAKNIAVQVIDSINITLGAEDELKQVVAFVWPVSVAFEVVKDFRFYNNGVYTSTICGSTPMDVNHVVLAVGYGVEDGVPYWIIKNSNPLYCGKGLFDCDTESNYKKF</sequence>
<dbReference type="PANTHER" id="PTHR12411">
    <property type="entry name" value="CYSTEINE PROTEASE FAMILY C1-RELATED"/>
    <property type="match status" value="1"/>
</dbReference>
<dbReference type="GO" id="GO:0009699">
    <property type="term" value="P:phenylpropanoid biosynthetic process"/>
    <property type="evidence" value="ECO:0007669"/>
    <property type="project" value="UniProtKB-ARBA"/>
</dbReference>
<reference evidence="12" key="2">
    <citation type="submission" date="2018-02" db="UniProtKB">
        <authorList>
            <consortium name="EnsemblPlants"/>
        </authorList>
    </citation>
    <scope>IDENTIFICATION</scope>
    <source>
        <strain evidence="12">Williams 82</strain>
    </source>
</reference>
<evidence type="ECO:0000256" key="3">
    <source>
        <dbReference type="ARBA" id="ARBA00022801"/>
    </source>
</evidence>
<evidence type="ECO:0000256" key="8">
    <source>
        <dbReference type="ARBA" id="ARBA00058653"/>
    </source>
</evidence>
<dbReference type="Gramene" id="KRG98609">
    <property type="protein sequence ID" value="KRG98609"/>
    <property type="gene ID" value="GLYMA_18G084200"/>
</dbReference>
<evidence type="ECO:0000313" key="13">
    <source>
        <dbReference type="Proteomes" id="UP000008827"/>
    </source>
</evidence>
<dbReference type="STRING" id="3847.A0A0R0F6I9"/>
<proteinExistence type="inferred from homology"/>
<dbReference type="PRINTS" id="PR00705">
    <property type="entry name" value="PAPAIN"/>
</dbReference>
<keyword evidence="6" id="KW-0325">Glycoprotein</keyword>
<comment type="catalytic activity">
    <reaction evidence="7">
        <text>Hydrolysis of proteins, acting as an aminopeptidase (notably, cleaving Arg-|-Xaa bonds) as well as an endopeptidase.</text>
        <dbReference type="EC" id="3.4.22.16"/>
    </reaction>
</comment>
<dbReference type="SUPFAM" id="SSF54001">
    <property type="entry name" value="Cysteine proteinases"/>
    <property type="match status" value="1"/>
</dbReference>
<dbReference type="GO" id="GO:0050547">
    <property type="term" value="F:feruloyl-CoA hydratase/lyase activity"/>
    <property type="evidence" value="ECO:0007669"/>
    <property type="project" value="UniProtKB-ARBA"/>
</dbReference>
<keyword evidence="4" id="KW-0788">Thiol protease</keyword>
<comment type="similarity">
    <text evidence="1">Belongs to the peptidase C1 family.</text>
</comment>
<dbReference type="Proteomes" id="UP000008827">
    <property type="component" value="Chromosome 18"/>
</dbReference>
<evidence type="ECO:0000256" key="1">
    <source>
        <dbReference type="ARBA" id="ARBA00008455"/>
    </source>
</evidence>
<dbReference type="EMBL" id="CM000851">
    <property type="protein sequence ID" value="KRG98609.1"/>
    <property type="molecule type" value="Genomic_DNA"/>
</dbReference>
<reference evidence="11" key="3">
    <citation type="submission" date="2018-07" db="EMBL/GenBank/DDBJ databases">
        <title>WGS assembly of Glycine max.</title>
        <authorList>
            <person name="Schmutz J."/>
            <person name="Cannon S."/>
            <person name="Schlueter J."/>
            <person name="Ma J."/>
            <person name="Mitros T."/>
            <person name="Nelson W."/>
            <person name="Hyten D."/>
            <person name="Song Q."/>
            <person name="Thelen J."/>
            <person name="Cheng J."/>
            <person name="Xu D."/>
            <person name="Hellsten U."/>
            <person name="May G."/>
            <person name="Yu Y."/>
            <person name="Sakurai T."/>
            <person name="Umezawa T."/>
            <person name="Bhattacharyya M."/>
            <person name="Sandhu D."/>
            <person name="Valliyodan B."/>
            <person name="Lindquist E."/>
            <person name="Peto M."/>
            <person name="Grant D."/>
            <person name="Shu S."/>
            <person name="Goodstein D."/>
            <person name="Barry K."/>
            <person name="Futrell-Griggs M."/>
            <person name="Abernathy B."/>
            <person name="Du J."/>
            <person name="Tian Z."/>
            <person name="Zhu L."/>
            <person name="Gill N."/>
            <person name="Joshi T."/>
            <person name="Libault M."/>
            <person name="Sethuraman A."/>
            <person name="Zhang X."/>
            <person name="Shinozaki K."/>
            <person name="Nguyen H."/>
            <person name="Wing R."/>
            <person name="Cregan P."/>
            <person name="Specht J."/>
            <person name="Grimwood J."/>
            <person name="Rokhsar D."/>
            <person name="Stacey G."/>
            <person name="Shoemaker R."/>
            <person name="Jackson S."/>
        </authorList>
    </citation>
    <scope>NUCLEOTIDE SEQUENCE</scope>
    <source>
        <tissue evidence="11">Callus</tissue>
    </source>
</reference>
<dbReference type="InterPro" id="IPR000668">
    <property type="entry name" value="Peptidase_C1A_C"/>
</dbReference>
<dbReference type="PROSITE" id="PS00139">
    <property type="entry name" value="THIOL_PROTEASE_CYS"/>
    <property type="match status" value="1"/>
</dbReference>
<dbReference type="GO" id="GO:0005615">
    <property type="term" value="C:extracellular space"/>
    <property type="evidence" value="ECO:0000318"/>
    <property type="project" value="GO_Central"/>
</dbReference>
<evidence type="ECO:0000256" key="7">
    <source>
        <dbReference type="ARBA" id="ARBA00036517"/>
    </source>
</evidence>
<reference evidence="11 12" key="1">
    <citation type="journal article" date="2010" name="Nature">
        <title>Genome sequence of the palaeopolyploid soybean.</title>
        <authorList>
            <person name="Schmutz J."/>
            <person name="Cannon S.B."/>
            <person name="Schlueter J."/>
            <person name="Ma J."/>
            <person name="Mitros T."/>
            <person name="Nelson W."/>
            <person name="Hyten D.L."/>
            <person name="Song Q."/>
            <person name="Thelen J.J."/>
            <person name="Cheng J."/>
            <person name="Xu D."/>
            <person name="Hellsten U."/>
            <person name="May G.D."/>
            <person name="Yu Y."/>
            <person name="Sakurai T."/>
            <person name="Umezawa T."/>
            <person name="Bhattacharyya M.K."/>
            <person name="Sandhu D."/>
            <person name="Valliyodan B."/>
            <person name="Lindquist E."/>
            <person name="Peto M."/>
            <person name="Grant D."/>
            <person name="Shu S."/>
            <person name="Goodstein D."/>
            <person name="Barry K."/>
            <person name="Futrell-Griggs M."/>
            <person name="Abernathy B."/>
            <person name="Du J."/>
            <person name="Tian Z."/>
            <person name="Zhu L."/>
            <person name="Gill N."/>
            <person name="Joshi T."/>
            <person name="Libault M."/>
            <person name="Sethuraman A."/>
            <person name="Zhang X.-C."/>
            <person name="Shinozaki K."/>
            <person name="Nguyen H.T."/>
            <person name="Wing R.A."/>
            <person name="Cregan P."/>
            <person name="Specht J."/>
            <person name="Grimwood J."/>
            <person name="Rokhsar D."/>
            <person name="Stacey G."/>
            <person name="Shoemaker R.C."/>
            <person name="Jackson S.A."/>
        </authorList>
    </citation>
    <scope>NUCLEOTIDE SEQUENCE</scope>
    <source>
        <strain evidence="12">cv. Williams 82</strain>
        <tissue evidence="11">Callus</tissue>
    </source>
</reference>
<keyword evidence="2" id="KW-0645">Protease</keyword>
<dbReference type="GO" id="GO:0051603">
    <property type="term" value="P:proteolysis involved in protein catabolic process"/>
    <property type="evidence" value="ECO:0000318"/>
    <property type="project" value="GO_Central"/>
</dbReference>
<evidence type="ECO:0000256" key="4">
    <source>
        <dbReference type="ARBA" id="ARBA00022807"/>
    </source>
</evidence>
<dbReference type="Gene3D" id="3.90.70.10">
    <property type="entry name" value="Cysteine proteinases"/>
    <property type="match status" value="1"/>
</dbReference>
<dbReference type="InterPro" id="IPR000169">
    <property type="entry name" value="Pept_cys_AS"/>
</dbReference>
<dbReference type="InterPro" id="IPR013128">
    <property type="entry name" value="Peptidase_C1A"/>
</dbReference>
<evidence type="ECO:0000256" key="2">
    <source>
        <dbReference type="ARBA" id="ARBA00022670"/>
    </source>
</evidence>
<keyword evidence="3" id="KW-0378">Hydrolase</keyword>
<keyword evidence="13" id="KW-1185">Reference proteome</keyword>
<evidence type="ECO:0000313" key="12">
    <source>
        <dbReference type="EnsemblPlants" id="KRG98609"/>
    </source>
</evidence>
<evidence type="ECO:0000256" key="5">
    <source>
        <dbReference type="ARBA" id="ARBA00023157"/>
    </source>
</evidence>
<dbReference type="GO" id="GO:2001235">
    <property type="term" value="P:positive regulation of apoptotic signaling pathway"/>
    <property type="evidence" value="ECO:0000318"/>
    <property type="project" value="GO_Central"/>
</dbReference>
<evidence type="ECO:0000256" key="6">
    <source>
        <dbReference type="ARBA" id="ARBA00023180"/>
    </source>
</evidence>
<feature type="domain" description="Peptidase C1A papain C-terminal" evidence="9">
    <location>
        <begin position="102"/>
        <end position="297"/>
    </location>
</feature>